<keyword evidence="4" id="KW-0539">Nucleus</keyword>
<dbReference type="InterPro" id="IPR055081">
    <property type="entry name" value="NLP1-9_GAF"/>
</dbReference>
<dbReference type="Proteomes" id="UP000631114">
    <property type="component" value="Unassembled WGS sequence"/>
</dbReference>
<gene>
    <name evidence="6" type="ORF">IFM89_026688</name>
</gene>
<dbReference type="Pfam" id="PF22922">
    <property type="entry name" value="GAF_NLP"/>
    <property type="match status" value="1"/>
</dbReference>
<dbReference type="GO" id="GO:0003700">
    <property type="term" value="F:DNA-binding transcription factor activity"/>
    <property type="evidence" value="ECO:0007669"/>
    <property type="project" value="InterPro"/>
</dbReference>
<keyword evidence="7" id="KW-1185">Reference proteome</keyword>
<dbReference type="AlphaFoldDB" id="A0A835H948"/>
<dbReference type="PANTHER" id="PTHR32002:SF44">
    <property type="entry name" value="PROTEIN NLP4"/>
    <property type="match status" value="1"/>
</dbReference>
<protein>
    <recommendedName>
        <fullName evidence="5">NAC domain-containing protein</fullName>
    </recommendedName>
</protein>
<evidence type="ECO:0000313" key="7">
    <source>
        <dbReference type="Proteomes" id="UP000631114"/>
    </source>
</evidence>
<dbReference type="PROSITE" id="PS51005">
    <property type="entry name" value="NAC"/>
    <property type="match status" value="1"/>
</dbReference>
<evidence type="ECO:0000256" key="3">
    <source>
        <dbReference type="ARBA" id="ARBA00023163"/>
    </source>
</evidence>
<comment type="caution">
    <text evidence="6">The sequence shown here is derived from an EMBL/GenBank/DDBJ whole genome shotgun (WGS) entry which is preliminary data.</text>
</comment>
<dbReference type="SUPFAM" id="SSF101941">
    <property type="entry name" value="NAC domain"/>
    <property type="match status" value="1"/>
</dbReference>
<feature type="non-terminal residue" evidence="6">
    <location>
        <position position="1"/>
    </location>
</feature>
<dbReference type="GO" id="GO:0003677">
    <property type="term" value="F:DNA binding"/>
    <property type="evidence" value="ECO:0007669"/>
    <property type="project" value="UniProtKB-KW"/>
</dbReference>
<evidence type="ECO:0000256" key="4">
    <source>
        <dbReference type="ARBA" id="ARBA00023242"/>
    </source>
</evidence>
<keyword evidence="3" id="KW-0804">Transcription</keyword>
<dbReference type="InterPro" id="IPR045012">
    <property type="entry name" value="NLP"/>
</dbReference>
<proteinExistence type="predicted"/>
<accession>A0A835H948</accession>
<evidence type="ECO:0000313" key="6">
    <source>
        <dbReference type="EMBL" id="KAF9593987.1"/>
    </source>
</evidence>
<name>A0A835H948_9MAGN</name>
<dbReference type="PANTHER" id="PTHR32002">
    <property type="entry name" value="PROTEIN NLP8"/>
    <property type="match status" value="1"/>
</dbReference>
<dbReference type="InterPro" id="IPR003441">
    <property type="entry name" value="NAC-dom"/>
</dbReference>
<feature type="domain" description="NAC" evidence="5">
    <location>
        <begin position="1"/>
        <end position="74"/>
    </location>
</feature>
<sequence length="266" mass="29571">MHLARFPDLTRLVDLLKKWRQSCAFASDFDYGSKSDKMRAPNGMKSGWVMHEFRLENLHMPPKEEWVLCRVFHKGKEDLSSKKCLEYDTDDAIIGCLLAFPNTEVDQTLSPPSPFPTKKLVGIVGFGLVGDNVGILGERKTRFARTNSLGTEGENDGNLGLPTCFPARLRMGRQMLNITLQGKTNFGPEVDKVCKALEVYALKADLQWCASKCPCGNLSNIDHDADMWGFGDAWSEHHLQKGQGVGGRAFSSKSSCFSSDMTQLSK</sequence>
<dbReference type="Gene3D" id="2.170.150.80">
    <property type="entry name" value="NAC domain"/>
    <property type="match status" value="1"/>
</dbReference>
<dbReference type="InterPro" id="IPR036093">
    <property type="entry name" value="NAC_dom_sf"/>
</dbReference>
<keyword evidence="1" id="KW-0805">Transcription regulation</keyword>
<dbReference type="EMBL" id="JADFTS010000008">
    <property type="protein sequence ID" value="KAF9593987.1"/>
    <property type="molecule type" value="Genomic_DNA"/>
</dbReference>
<evidence type="ECO:0000259" key="5">
    <source>
        <dbReference type="PROSITE" id="PS51005"/>
    </source>
</evidence>
<keyword evidence="2" id="KW-0238">DNA-binding</keyword>
<organism evidence="6 7">
    <name type="scientific">Coptis chinensis</name>
    <dbReference type="NCBI Taxonomy" id="261450"/>
    <lineage>
        <taxon>Eukaryota</taxon>
        <taxon>Viridiplantae</taxon>
        <taxon>Streptophyta</taxon>
        <taxon>Embryophyta</taxon>
        <taxon>Tracheophyta</taxon>
        <taxon>Spermatophyta</taxon>
        <taxon>Magnoliopsida</taxon>
        <taxon>Ranunculales</taxon>
        <taxon>Ranunculaceae</taxon>
        <taxon>Coptidoideae</taxon>
        <taxon>Coptis</taxon>
    </lineage>
</organism>
<reference evidence="6 7" key="1">
    <citation type="submission" date="2020-10" db="EMBL/GenBank/DDBJ databases">
        <title>The Coptis chinensis genome and diversification of protoberbering-type alkaloids.</title>
        <authorList>
            <person name="Wang B."/>
            <person name="Shu S."/>
            <person name="Song C."/>
            <person name="Liu Y."/>
        </authorList>
    </citation>
    <scope>NUCLEOTIDE SEQUENCE [LARGE SCALE GENOMIC DNA]</scope>
    <source>
        <strain evidence="6">HL-2020</strain>
        <tissue evidence="6">Leaf</tissue>
    </source>
</reference>
<evidence type="ECO:0000256" key="1">
    <source>
        <dbReference type="ARBA" id="ARBA00023015"/>
    </source>
</evidence>
<dbReference type="OrthoDB" id="1718520at2759"/>
<evidence type="ECO:0000256" key="2">
    <source>
        <dbReference type="ARBA" id="ARBA00023125"/>
    </source>
</evidence>